<dbReference type="SUPFAM" id="SSF74924">
    <property type="entry name" value="Cap-Gly domain"/>
    <property type="match status" value="1"/>
</dbReference>
<dbReference type="GeneID" id="106806791"/>
<keyword evidence="10" id="KW-1185">Reference proteome</keyword>
<feature type="domain" description="CAP-Gly" evidence="9">
    <location>
        <begin position="368"/>
        <end position="402"/>
    </location>
</feature>
<organism evidence="10 11">
    <name type="scientific">Priapulus caudatus</name>
    <name type="common">Priapulid worm</name>
    <dbReference type="NCBI Taxonomy" id="37621"/>
    <lineage>
        <taxon>Eukaryota</taxon>
        <taxon>Metazoa</taxon>
        <taxon>Ecdysozoa</taxon>
        <taxon>Scalidophora</taxon>
        <taxon>Priapulida</taxon>
        <taxon>Priapulimorpha</taxon>
        <taxon>Priapulimorphida</taxon>
        <taxon>Priapulidae</taxon>
        <taxon>Priapulus</taxon>
    </lineage>
</organism>
<accession>A0ABM1DWN4</accession>
<evidence type="ECO:0000256" key="2">
    <source>
        <dbReference type="ARBA" id="ARBA00022490"/>
    </source>
</evidence>
<keyword evidence="5 7" id="KW-0175">Coiled coil</keyword>
<protein>
    <submittedName>
        <fullName evidence="11">Uncharacterized protein LOC106806791 isoform X1</fullName>
    </submittedName>
</protein>
<dbReference type="Gene3D" id="2.30.30.190">
    <property type="entry name" value="CAP Gly-rich-like domain"/>
    <property type="match status" value="1"/>
</dbReference>
<dbReference type="PANTHER" id="PTHR18916">
    <property type="entry name" value="DYNACTIN 1-RELATED MICROTUBULE-BINDING"/>
    <property type="match status" value="1"/>
</dbReference>
<feature type="region of interest" description="Disordered" evidence="8">
    <location>
        <begin position="90"/>
        <end position="145"/>
    </location>
</feature>
<evidence type="ECO:0000313" key="10">
    <source>
        <dbReference type="Proteomes" id="UP000695022"/>
    </source>
</evidence>
<dbReference type="PROSITE" id="PS50245">
    <property type="entry name" value="CAP_GLY_2"/>
    <property type="match status" value="1"/>
</dbReference>
<comment type="subcellular location">
    <subcellularLocation>
        <location evidence="1">Cytoplasm</location>
        <location evidence="1">Cytoskeleton</location>
        <location evidence="1">Spindle</location>
    </subcellularLocation>
</comment>
<keyword evidence="4" id="KW-0243">Dynein</keyword>
<keyword evidence="3" id="KW-0493">Microtubule</keyword>
<name>A0ABM1DWN4_PRICU</name>
<evidence type="ECO:0000313" key="11">
    <source>
        <dbReference type="RefSeq" id="XP_014664355.1"/>
    </source>
</evidence>
<dbReference type="InterPro" id="IPR000938">
    <property type="entry name" value="CAP-Gly_domain"/>
</dbReference>
<dbReference type="Pfam" id="PF01302">
    <property type="entry name" value="CAP_GLY"/>
    <property type="match status" value="1"/>
</dbReference>
<evidence type="ECO:0000256" key="4">
    <source>
        <dbReference type="ARBA" id="ARBA00023017"/>
    </source>
</evidence>
<dbReference type="InterPro" id="IPR036859">
    <property type="entry name" value="CAP-Gly_dom_sf"/>
</dbReference>
<evidence type="ECO:0000256" key="3">
    <source>
        <dbReference type="ARBA" id="ARBA00022701"/>
    </source>
</evidence>
<dbReference type="Proteomes" id="UP000695022">
    <property type="component" value="Unplaced"/>
</dbReference>
<keyword evidence="6" id="KW-0206">Cytoskeleton</keyword>
<reference evidence="11" key="1">
    <citation type="submission" date="2025-08" db="UniProtKB">
        <authorList>
            <consortium name="RefSeq"/>
        </authorList>
    </citation>
    <scope>IDENTIFICATION</scope>
</reference>
<evidence type="ECO:0000256" key="7">
    <source>
        <dbReference type="SAM" id="Coils"/>
    </source>
</evidence>
<evidence type="ECO:0000256" key="8">
    <source>
        <dbReference type="SAM" id="MobiDB-lite"/>
    </source>
</evidence>
<evidence type="ECO:0000256" key="1">
    <source>
        <dbReference type="ARBA" id="ARBA00004186"/>
    </source>
</evidence>
<evidence type="ECO:0000259" key="9">
    <source>
        <dbReference type="PROSITE" id="PS50245"/>
    </source>
</evidence>
<feature type="compositionally biased region" description="Low complexity" evidence="8">
    <location>
        <begin position="29"/>
        <end position="43"/>
    </location>
</feature>
<proteinExistence type="predicted"/>
<feature type="coiled-coil region" evidence="7">
    <location>
        <begin position="165"/>
        <end position="192"/>
    </location>
</feature>
<evidence type="ECO:0000256" key="6">
    <source>
        <dbReference type="ARBA" id="ARBA00023212"/>
    </source>
</evidence>
<gene>
    <name evidence="11" type="primary">LOC106806791</name>
</gene>
<dbReference type="PANTHER" id="PTHR18916:SF6">
    <property type="entry name" value="DYNACTIN SUBUNIT 1"/>
    <property type="match status" value="1"/>
</dbReference>
<keyword evidence="2" id="KW-0963">Cytoplasm</keyword>
<dbReference type="RefSeq" id="XP_014664355.1">
    <property type="nucleotide sequence ID" value="XM_014808869.1"/>
</dbReference>
<feature type="compositionally biased region" description="Polar residues" evidence="8">
    <location>
        <begin position="1"/>
        <end position="20"/>
    </location>
</feature>
<feature type="region of interest" description="Disordered" evidence="8">
    <location>
        <begin position="1"/>
        <end position="44"/>
    </location>
</feature>
<evidence type="ECO:0000256" key="5">
    <source>
        <dbReference type="ARBA" id="ARBA00023054"/>
    </source>
</evidence>
<dbReference type="SMART" id="SM01052">
    <property type="entry name" value="CAP_GLY"/>
    <property type="match status" value="1"/>
</dbReference>
<sequence length="444" mass="47608">MSTSPRTSHSASLTLPSLHQTRVVAGRLSSRSSHASSSPASSPCLNACHKLCQQGALSDEQCEKKGTGGWCKSRPSSESFTTVAVVHEPCEGAPPPAWDAGAEPGSEESDSSIPDVVTMPSGPRQPLPSPDVTRHTQDGHQQQCPLPMNACTKLEEQFRETFQLNRKLALELDAAKQEIEVLTARLREHDAHDLQRSRGRNTHMNDPPGWHGDGDAVAGGISGDDCSADSGYHGHREADFCSHGDACDGSGDAAGSSSHGDRTCAEDSVRTFSKPPKCKKPMHRLDPNSTAHLAKSTPDSPLLVPCPVIGCLCSNCMSGSCRRLPGNKISASSRLRTKLNDRVTTKSELTGCVRYIGHVDGSGHKDMIYVGLELDTPVGQHNGCLNGKRYFQCAKKYGVFVPVNDVLYTIHESKSVVACGGRRAAAITLPRRSKTPMQELVETL</sequence>